<proteinExistence type="predicted"/>
<protein>
    <recommendedName>
        <fullName evidence="3">Helicase/UvrB N-terminal domain-containing protein</fullName>
    </recommendedName>
</protein>
<sequence>MDFTQGKLTKSEWDGIEVPDSHEEQQVYQLIKDGYHDVNIVRNSAQTLLQYMKIAPSDEMHAHMYELYFKTHVDEMREAFALSAFETNTDKKKLVKKADLIRIQNTTSNLDDQKTKIFEFVLLGLVLNLLNNKFPHMYPHWSEHLQGVSESKRKRAPPVPAAVPSRPKWMYYYYSICLLRRNSIEHMNPHVNAFINHVIGLVENDFDPAAFIKKAHDFVEKNEFVFKCSDAKLYEHQKEIFTVCKSNPAAPKLVLYIAPTGTGKTLTPIGLSEHYRVIFVCAARHVGLALAKACISAKKRVAFAFGCGSVDNIRLHYYAAKDVVRDRRTGGIRKVDNSVGDNVEIMISDIKSYRHAMYYMNAFNPLHRLLLYWDEPTITMDYAEHEFHALIKNNWTENIVPNVVLSSATLPQAAEMAPTIMDFQARFSGAQVHSIVSHDCQKTISLVGKDGYVQLPHLMFERYEDMRASAAHCRANKTLLRYFDLREVVKFITHVNEGQLWTSARYAVERHFSDIADINMTNIKAYYLELLENVQADRWPDIWAHFQAQRTRAHASNVNVTAQDAHTLTCGPTLFLANDVEKVARFALQIAQIPECVMDDLMDIIEHNNVIKDEMEKLEREMEDAMEEGVNANDDDKDKVKDKKNNKKVDAMRFSPEVRRMQEKIDELRQQVKWGALNDMFVPNRAEHLKRWAPHLSEEAIASTNPFTSRVEPEDVERIMVLPVENIWKVLLMMGIGVMTEQSNSNKTYTEIMKDLAQNQRLYLIIASTDYIYGTNYQFCHGYLGKDLCDISQEKIIQALGRIGRNKLQQEYTIRFRDDAHLLKIFQASAVAKPEVVNMARLLSS</sequence>
<dbReference type="AlphaFoldDB" id="A0A6C0M025"/>
<feature type="compositionally biased region" description="Basic and acidic residues" evidence="1">
    <location>
        <begin position="634"/>
        <end position="648"/>
    </location>
</feature>
<dbReference type="InterPro" id="IPR027417">
    <property type="entry name" value="P-loop_NTPase"/>
</dbReference>
<evidence type="ECO:0000313" key="2">
    <source>
        <dbReference type="EMBL" id="QHU36287.1"/>
    </source>
</evidence>
<name>A0A6C0M025_9ZZZZ</name>
<evidence type="ECO:0008006" key="3">
    <source>
        <dbReference type="Google" id="ProtNLM"/>
    </source>
</evidence>
<organism evidence="2">
    <name type="scientific">viral metagenome</name>
    <dbReference type="NCBI Taxonomy" id="1070528"/>
    <lineage>
        <taxon>unclassified sequences</taxon>
        <taxon>metagenomes</taxon>
        <taxon>organismal metagenomes</taxon>
    </lineage>
</organism>
<feature type="region of interest" description="Disordered" evidence="1">
    <location>
        <begin position="627"/>
        <end position="648"/>
    </location>
</feature>
<dbReference type="SUPFAM" id="SSF52540">
    <property type="entry name" value="P-loop containing nucleoside triphosphate hydrolases"/>
    <property type="match status" value="2"/>
</dbReference>
<dbReference type="EMBL" id="MN740634">
    <property type="protein sequence ID" value="QHU36287.1"/>
    <property type="molecule type" value="Genomic_DNA"/>
</dbReference>
<evidence type="ECO:0000256" key="1">
    <source>
        <dbReference type="SAM" id="MobiDB-lite"/>
    </source>
</evidence>
<accession>A0A6C0M025</accession>
<reference evidence="2" key="1">
    <citation type="journal article" date="2020" name="Nature">
        <title>Giant virus diversity and host interactions through global metagenomics.</title>
        <authorList>
            <person name="Schulz F."/>
            <person name="Roux S."/>
            <person name="Paez-Espino D."/>
            <person name="Jungbluth S."/>
            <person name="Walsh D.A."/>
            <person name="Denef V.J."/>
            <person name="McMahon K.D."/>
            <person name="Konstantinidis K.T."/>
            <person name="Eloe-Fadrosh E.A."/>
            <person name="Kyrpides N.C."/>
            <person name="Woyke T."/>
        </authorList>
    </citation>
    <scope>NUCLEOTIDE SEQUENCE</scope>
    <source>
        <strain evidence="2">GVMAG-S-1035124-57</strain>
    </source>
</reference>